<organism evidence="1 2">
    <name type="scientific">Helicobacter zhangjianzhongii</name>
    <dbReference type="NCBI Taxonomy" id="2974574"/>
    <lineage>
        <taxon>Bacteria</taxon>
        <taxon>Pseudomonadati</taxon>
        <taxon>Campylobacterota</taxon>
        <taxon>Epsilonproteobacteria</taxon>
        <taxon>Campylobacterales</taxon>
        <taxon>Helicobacteraceae</taxon>
        <taxon>Helicobacter</taxon>
    </lineage>
</organism>
<dbReference type="EMBL" id="JANURN010000009">
    <property type="protein sequence ID" value="MDL0082853.1"/>
    <property type="molecule type" value="Genomic_DNA"/>
</dbReference>
<comment type="caution">
    <text evidence="1">The sequence shown here is derived from an EMBL/GenBank/DDBJ whole genome shotgun (WGS) entry which is preliminary data.</text>
</comment>
<proteinExistence type="predicted"/>
<evidence type="ECO:0000313" key="1">
    <source>
        <dbReference type="EMBL" id="MDL0082853.1"/>
    </source>
</evidence>
<keyword evidence="2" id="KW-1185">Reference proteome</keyword>
<name>A0ACC6FVB4_9HELI</name>
<dbReference type="Proteomes" id="UP001173802">
    <property type="component" value="Unassembled WGS sequence"/>
</dbReference>
<evidence type="ECO:0000313" key="2">
    <source>
        <dbReference type="Proteomes" id="UP001173802"/>
    </source>
</evidence>
<gene>
    <name evidence="1" type="ORF">NYG90_09260</name>
</gene>
<protein>
    <submittedName>
        <fullName evidence="1">Uncharacterized protein</fullName>
    </submittedName>
</protein>
<sequence>MDSRRMDSALGRHFADFGDFRATADLKSSSTLKSPKNYKSPTANPRILEEESGVSPSLRADEIGVAIHKQEKQKTQKVDSSSLSLRDLR</sequence>
<accession>A0ACC6FVB4</accession>
<reference evidence="1 2" key="1">
    <citation type="journal article" date="2023" name="Microorganisms">
        <title>Isolation and Genomic Characteristics of Cat-Borne Campylobacter felis sp. nov. and Sheep-Borne Campylobacter ovis sp. nov.</title>
        <authorList>
            <person name="Wang H."/>
            <person name="Li Y."/>
            <person name="Gu Y."/>
            <person name="Zhou G."/>
            <person name="Chen X."/>
            <person name="Zhang X."/>
            <person name="Shao Z."/>
            <person name="Zhang J."/>
            <person name="Zhang M."/>
        </authorList>
    </citation>
    <scope>NUCLEOTIDE SEQUENCE [LARGE SCALE GENOMIC DNA]</scope>
    <source>
        <strain evidence="1 2">XJK30-2</strain>
    </source>
</reference>